<reference evidence="1 2" key="1">
    <citation type="submission" date="2019-02" db="EMBL/GenBank/DDBJ databases">
        <title>Pedobacter sp. RP-1-13 sp. nov., isolated from Arctic soil.</title>
        <authorList>
            <person name="Dahal R.H."/>
        </authorList>
    </citation>
    <scope>NUCLEOTIDE SEQUENCE [LARGE SCALE GENOMIC DNA]</scope>
    <source>
        <strain evidence="1 2">RP-1-13</strain>
    </source>
</reference>
<protein>
    <submittedName>
        <fullName evidence="1">Uncharacterized protein</fullName>
    </submittedName>
</protein>
<comment type="caution">
    <text evidence="1">The sequence shown here is derived from an EMBL/GenBank/DDBJ whole genome shotgun (WGS) entry which is preliminary data.</text>
</comment>
<proteinExistence type="predicted"/>
<gene>
    <name evidence="1" type="ORF">EZ428_03890</name>
</gene>
<dbReference type="EMBL" id="SJSK01000001">
    <property type="protein sequence ID" value="TCC93923.1"/>
    <property type="molecule type" value="Genomic_DNA"/>
</dbReference>
<name>A0A4R0N3H7_9SPHI</name>
<keyword evidence="2" id="KW-1185">Reference proteome</keyword>
<dbReference type="OrthoDB" id="280156at2"/>
<evidence type="ECO:0000313" key="1">
    <source>
        <dbReference type="EMBL" id="TCC93923.1"/>
    </source>
</evidence>
<accession>A0A4R0N3H7</accession>
<dbReference type="RefSeq" id="WP_131551790.1">
    <property type="nucleotide sequence ID" value="NZ_SJSK01000001.1"/>
</dbReference>
<evidence type="ECO:0000313" key="2">
    <source>
        <dbReference type="Proteomes" id="UP000292884"/>
    </source>
</evidence>
<sequence length="151" mass="17394">MKYLLDFHTQYSQFYIADKFTYQQTDGDFWNEDAYNDGLGSKDGILGVGTECYGPMKGELNTLSEENLNVDFANYDHIVEGSIEIKSGILQILDCPTSTIQLEVNLLPNWYMERIYSSNLESVYGDEGNDYYMIEIWPQPKANKKVLKRLS</sequence>
<dbReference type="Proteomes" id="UP000292884">
    <property type="component" value="Unassembled WGS sequence"/>
</dbReference>
<organism evidence="1 2">
    <name type="scientific">Pedobacter frigiditerrae</name>
    <dbReference type="NCBI Taxonomy" id="2530452"/>
    <lineage>
        <taxon>Bacteria</taxon>
        <taxon>Pseudomonadati</taxon>
        <taxon>Bacteroidota</taxon>
        <taxon>Sphingobacteriia</taxon>
        <taxon>Sphingobacteriales</taxon>
        <taxon>Sphingobacteriaceae</taxon>
        <taxon>Pedobacter</taxon>
    </lineage>
</organism>
<dbReference type="AlphaFoldDB" id="A0A4R0N3H7"/>